<organism evidence="1 2">
    <name type="scientific">candidate division WOR-3 bacterium</name>
    <dbReference type="NCBI Taxonomy" id="2052148"/>
    <lineage>
        <taxon>Bacteria</taxon>
        <taxon>Bacteria division WOR-3</taxon>
    </lineage>
</organism>
<sequence length="286" mass="33141">MRPLISYRNGGVMSGYRKTLGKRSAQLIARLYDMGKVIFTIQDVAAITGLDYFSAGRLISELKKRHIISTLKKGKHIIIPQELGSAETYLGNWFVVAREIVNSKEYYIGYYSAMRYWGMTTQPTVKVFVLTPKRQSPPKTLSDRVSFVYVKKKHMWGIREVWVTGTEKVNMSDIEKTIIDTLMHPEYSGGITEIAKGIWLVKDRIDLDKVLNYVKRLNKNVVAKRLGYILEMLELADAGTIKTLRRYIKNRYDLFDPTLERRSIGKNRWRLIDNVGRDRIHKIISM</sequence>
<comment type="caution">
    <text evidence="1">The sequence shown here is derived from an EMBL/GenBank/DDBJ whole genome shotgun (WGS) entry which is preliminary data.</text>
</comment>
<evidence type="ECO:0000313" key="2">
    <source>
        <dbReference type="Proteomes" id="UP000268469"/>
    </source>
</evidence>
<dbReference type="Proteomes" id="UP000268469">
    <property type="component" value="Unassembled WGS sequence"/>
</dbReference>
<accession>A0A660SGP4</accession>
<evidence type="ECO:0000313" key="1">
    <source>
        <dbReference type="EMBL" id="RKX69813.1"/>
    </source>
</evidence>
<dbReference type="EMBL" id="QNBE01000065">
    <property type="protein sequence ID" value="RKX69813.1"/>
    <property type="molecule type" value="Genomic_DNA"/>
</dbReference>
<proteinExistence type="predicted"/>
<gene>
    <name evidence="1" type="ORF">DRP53_07090</name>
</gene>
<protein>
    <submittedName>
        <fullName evidence="1">Uncharacterized protein</fullName>
    </submittedName>
</protein>
<name>A0A660SGP4_UNCW3</name>
<reference evidence="1 2" key="1">
    <citation type="submission" date="2018-06" db="EMBL/GenBank/DDBJ databases">
        <title>Extensive metabolic versatility and redundancy in microbially diverse, dynamic hydrothermal sediments.</title>
        <authorList>
            <person name="Dombrowski N."/>
            <person name="Teske A."/>
            <person name="Baker B.J."/>
        </authorList>
    </citation>
    <scope>NUCLEOTIDE SEQUENCE [LARGE SCALE GENOMIC DNA]</scope>
    <source>
        <strain evidence="1">B36_G15</strain>
    </source>
</reference>
<dbReference type="AlphaFoldDB" id="A0A660SGP4"/>